<keyword evidence="2" id="KW-0805">Transcription regulation</keyword>
<dbReference type="CDD" id="cd00266">
    <property type="entry name" value="MADS_SRF_like"/>
    <property type="match status" value="1"/>
</dbReference>
<dbReference type="GO" id="GO:0046983">
    <property type="term" value="F:protein dimerization activity"/>
    <property type="evidence" value="ECO:0007669"/>
    <property type="project" value="InterPro"/>
</dbReference>
<evidence type="ECO:0000259" key="6">
    <source>
        <dbReference type="PROSITE" id="PS50066"/>
    </source>
</evidence>
<dbReference type="AlphaFoldDB" id="V4M7B1"/>
<proteinExistence type="predicted"/>
<dbReference type="Gramene" id="ESQ50927">
    <property type="protein sequence ID" value="ESQ50927"/>
    <property type="gene ID" value="EUTSA_v10023175mg"/>
</dbReference>
<evidence type="ECO:0000256" key="2">
    <source>
        <dbReference type="ARBA" id="ARBA00023015"/>
    </source>
</evidence>
<reference evidence="7 8" key="1">
    <citation type="journal article" date="2013" name="Front. Plant Sci.">
        <title>The Reference Genome of the Halophytic Plant Eutrema salsugineum.</title>
        <authorList>
            <person name="Yang R."/>
            <person name="Jarvis D.E."/>
            <person name="Chen H."/>
            <person name="Beilstein M.A."/>
            <person name="Grimwood J."/>
            <person name="Jenkins J."/>
            <person name="Shu S."/>
            <person name="Prochnik S."/>
            <person name="Xin M."/>
            <person name="Ma C."/>
            <person name="Schmutz J."/>
            <person name="Wing R.A."/>
            <person name="Mitchell-Olds T."/>
            <person name="Schumaker K.S."/>
            <person name="Wang X."/>
        </authorList>
    </citation>
    <scope>NUCLEOTIDE SEQUENCE [LARGE SCALE GENOMIC DNA]</scope>
</reference>
<dbReference type="KEGG" id="eus:EUTSA_v10023175mg"/>
<organism evidence="7 8">
    <name type="scientific">Eutrema salsugineum</name>
    <name type="common">Saltwater cress</name>
    <name type="synonym">Sisymbrium salsugineum</name>
    <dbReference type="NCBI Taxonomy" id="72664"/>
    <lineage>
        <taxon>Eukaryota</taxon>
        <taxon>Viridiplantae</taxon>
        <taxon>Streptophyta</taxon>
        <taxon>Embryophyta</taxon>
        <taxon>Tracheophyta</taxon>
        <taxon>Spermatophyta</taxon>
        <taxon>Magnoliopsida</taxon>
        <taxon>eudicotyledons</taxon>
        <taxon>Gunneridae</taxon>
        <taxon>Pentapetalae</taxon>
        <taxon>rosids</taxon>
        <taxon>malvids</taxon>
        <taxon>Brassicales</taxon>
        <taxon>Brassicaceae</taxon>
        <taxon>Eutremeae</taxon>
        <taxon>Eutrema</taxon>
    </lineage>
</organism>
<evidence type="ECO:0000256" key="5">
    <source>
        <dbReference type="ARBA" id="ARBA00023242"/>
    </source>
</evidence>
<dbReference type="STRING" id="72664.V4M7B1"/>
<dbReference type="InterPro" id="IPR033897">
    <property type="entry name" value="SRF-like_MADS-box"/>
</dbReference>
<dbReference type="Pfam" id="PF00319">
    <property type="entry name" value="SRF-TF"/>
    <property type="match status" value="1"/>
</dbReference>
<keyword evidence="4" id="KW-0804">Transcription</keyword>
<dbReference type="eggNOG" id="KOG0014">
    <property type="taxonomic scope" value="Eukaryota"/>
</dbReference>
<comment type="subcellular location">
    <subcellularLocation>
        <location evidence="1">Nucleus</location>
    </subcellularLocation>
</comment>
<dbReference type="Gene3D" id="3.40.1810.10">
    <property type="entry name" value="Transcription factor, MADS-box"/>
    <property type="match status" value="1"/>
</dbReference>
<dbReference type="GO" id="GO:0000981">
    <property type="term" value="F:DNA-binding transcription factor activity, RNA polymerase II-specific"/>
    <property type="evidence" value="ECO:0007669"/>
    <property type="project" value="InterPro"/>
</dbReference>
<evidence type="ECO:0000313" key="8">
    <source>
        <dbReference type="Proteomes" id="UP000030689"/>
    </source>
</evidence>
<dbReference type="GO" id="GO:0005634">
    <property type="term" value="C:nucleus"/>
    <property type="evidence" value="ECO:0007669"/>
    <property type="project" value="UniProtKB-SubCell"/>
</dbReference>
<dbReference type="InterPro" id="IPR002100">
    <property type="entry name" value="TF_MADSbox"/>
</dbReference>
<dbReference type="PANTHER" id="PTHR11945">
    <property type="entry name" value="MADS BOX PROTEIN"/>
    <property type="match status" value="1"/>
</dbReference>
<dbReference type="Proteomes" id="UP000030689">
    <property type="component" value="Unassembled WGS sequence"/>
</dbReference>
<keyword evidence="5" id="KW-0539">Nucleus</keyword>
<dbReference type="SUPFAM" id="SSF55455">
    <property type="entry name" value="SRF-like"/>
    <property type="match status" value="1"/>
</dbReference>
<evidence type="ECO:0000256" key="1">
    <source>
        <dbReference type="ARBA" id="ARBA00004123"/>
    </source>
</evidence>
<dbReference type="PRINTS" id="PR00404">
    <property type="entry name" value="MADSDOMAIN"/>
</dbReference>
<dbReference type="PANTHER" id="PTHR11945:SF702">
    <property type="entry name" value="AGAMOUS-LIKE 83-RELATED"/>
    <property type="match status" value="1"/>
</dbReference>
<dbReference type="InterPro" id="IPR036879">
    <property type="entry name" value="TF_MADSbox_sf"/>
</dbReference>
<dbReference type="PROSITE" id="PS50066">
    <property type="entry name" value="MADS_BOX_2"/>
    <property type="match status" value="1"/>
</dbReference>
<evidence type="ECO:0000256" key="3">
    <source>
        <dbReference type="ARBA" id="ARBA00023125"/>
    </source>
</evidence>
<keyword evidence="8" id="KW-1185">Reference proteome</keyword>
<dbReference type="SMART" id="SM00432">
    <property type="entry name" value="MADS"/>
    <property type="match status" value="1"/>
</dbReference>
<keyword evidence="3" id="KW-0238">DNA-binding</keyword>
<evidence type="ECO:0000256" key="4">
    <source>
        <dbReference type="ARBA" id="ARBA00023163"/>
    </source>
</evidence>
<feature type="non-terminal residue" evidence="7">
    <location>
        <position position="255"/>
    </location>
</feature>
<name>V4M7B1_EUTSA</name>
<feature type="domain" description="MADS-box" evidence="6">
    <location>
        <begin position="3"/>
        <end position="48"/>
    </location>
</feature>
<protein>
    <recommendedName>
        <fullName evidence="6">MADS-box domain-containing protein</fullName>
    </recommendedName>
</protein>
<accession>V4M7B1</accession>
<dbReference type="EMBL" id="KI517392">
    <property type="protein sequence ID" value="ESQ50927.1"/>
    <property type="molecule type" value="Genomic_DNA"/>
</dbReference>
<gene>
    <name evidence="7" type="ORF">EUTSA_v10023175mg</name>
</gene>
<dbReference type="OrthoDB" id="1084607at2759"/>
<evidence type="ECO:0000313" key="7">
    <source>
        <dbReference type="EMBL" id="ESQ50927.1"/>
    </source>
</evidence>
<dbReference type="GO" id="GO:0000978">
    <property type="term" value="F:RNA polymerase II cis-regulatory region sequence-specific DNA binding"/>
    <property type="evidence" value="ECO:0007669"/>
    <property type="project" value="TreeGrafter"/>
</dbReference>
<dbReference type="GO" id="GO:0045944">
    <property type="term" value="P:positive regulation of transcription by RNA polymerase II"/>
    <property type="evidence" value="ECO:0007669"/>
    <property type="project" value="InterPro"/>
</dbReference>
<sequence>MGGKKRKISIEKIENKNSLPVSFTKRRYGLYSKASQLCLLSGAQVAILATPVSSKPTVSFFSFGHSSVDSVVSAFLKNQPPPSHQEGLGLGFWWEDERLAKSEDTKELSEAIDSISTMLHNLKGLHSTTVEKREEMKKKRKMKKKDEDLVVHGTHQELDSDQTLILQPTCASNYFQDDPPANFEENQFVAVSDTNQELDLDLIKDYEMNGEGLTMSLEMDGVLTNRNSCSDSKAVEDGALMIHGNSEEDNNLKFS</sequence>